<reference evidence="3 4" key="1">
    <citation type="submission" date="2023-10" db="EMBL/GenBank/DDBJ databases">
        <title>Culture-based analysis of two novel bacteria associated with mangrove crab gills.</title>
        <authorList>
            <person name="Yang X."/>
            <person name="Garuglieri E."/>
            <person name="Van Goethem M.W."/>
            <person name="Fusi M."/>
            <person name="Marasco R."/>
            <person name="Daffonchio D.G."/>
        </authorList>
    </citation>
    <scope>NUCLEOTIDE SEQUENCE</scope>
    <source>
        <strain evidence="3">UG2-1</strain>
        <strain evidence="2">UG2-2</strain>
        <strain evidence="4">UG2_2</strain>
    </source>
</reference>
<evidence type="ECO:0000256" key="1">
    <source>
        <dbReference type="SAM" id="MobiDB-lite"/>
    </source>
</evidence>
<proteinExistence type="predicted"/>
<dbReference type="KEGG" id="mcaa:R3L15_12435"/>
<keyword evidence="4" id="KW-1185">Reference proteome</keyword>
<evidence type="ECO:0000313" key="2">
    <source>
        <dbReference type="EMBL" id="WXA01920.1"/>
    </source>
</evidence>
<evidence type="ECO:0000313" key="3">
    <source>
        <dbReference type="EMBL" id="WXA12919.1"/>
    </source>
</evidence>
<accession>A0AAU6P7G8</accession>
<name>A0AAU6P7G8_9FLAO</name>
<gene>
    <name evidence="3" type="ORF">R3L15_12435</name>
    <name evidence="2" type="ORF">R3L16_09155</name>
</gene>
<dbReference type="Proteomes" id="UP001368318">
    <property type="component" value="Chromosome"/>
</dbReference>
<dbReference type="EMBL" id="CP136924">
    <property type="protein sequence ID" value="WXA01920.1"/>
    <property type="molecule type" value="Genomic_DNA"/>
</dbReference>
<protein>
    <submittedName>
        <fullName evidence="3">Uncharacterized protein</fullName>
    </submittedName>
</protein>
<evidence type="ECO:0000313" key="4">
    <source>
        <dbReference type="Proteomes" id="UP001368318"/>
    </source>
</evidence>
<dbReference type="AlphaFoldDB" id="A0AAU6P7G8"/>
<feature type="compositionally biased region" description="Basic and acidic residues" evidence="1">
    <location>
        <begin position="398"/>
        <end position="439"/>
    </location>
</feature>
<organism evidence="3">
    <name type="scientific">Mangrovimonas cancribranchiae</name>
    <dbReference type="NCBI Taxonomy" id="3080055"/>
    <lineage>
        <taxon>Bacteria</taxon>
        <taxon>Pseudomonadati</taxon>
        <taxon>Bacteroidota</taxon>
        <taxon>Flavobacteriia</taxon>
        <taxon>Flavobacteriales</taxon>
        <taxon>Flavobacteriaceae</taxon>
        <taxon>Mangrovimonas</taxon>
    </lineage>
</organism>
<dbReference type="EMBL" id="CP136925">
    <property type="protein sequence ID" value="WXA12919.1"/>
    <property type="molecule type" value="Genomic_DNA"/>
</dbReference>
<dbReference type="RefSeq" id="WP_338732040.1">
    <property type="nucleotide sequence ID" value="NZ_CP136924.1"/>
</dbReference>
<feature type="region of interest" description="Disordered" evidence="1">
    <location>
        <begin position="388"/>
        <end position="439"/>
    </location>
</feature>
<sequence length="452" mass="51729">MTKKVNSILILILLLWGNLNLFGQNNTMSSNIPKTEDKRYITQVDANSLEIQLKDNSGLVKEITLGIEWWTLLNEPVERYLFRWKKGDNVYSELHGIYLSESSLSEYPDLLKRYKNLKPSSIEIDIEVWLNHDNIYNVDNQTIFKNLPSCLRKSSYASVSGKTFYEIKNNYGTRSINSNGHFYITKSGDTGNDLSPGSVDWTQFIKYSCPVDKKSGLALFKSSTSASFAIQVLNIEIPTLEINAIAKEYIKRENKEEPQSVDDFLANQNTSKQTDDFLSNTNINSGDFLSENNENDDFISKEDRTKWKINTKDGKTGIITESGKILIPYGNYSLSEYNNGIAKASVKIDEFGCSSGITTAYKVGYIDKSGEFIDGHKIEFTTAGYSPNPNAPLTIVHNDSRGNRDYESERRAKMEAARKKREKEERKRREKERCDSDTESWKERIINQYRYD</sequence>